<dbReference type="Gene3D" id="3.30.70.1150">
    <property type="entry name" value="ACT-like. Chain A, domain 2"/>
    <property type="match status" value="1"/>
</dbReference>
<dbReference type="PANTHER" id="PTHR30239">
    <property type="entry name" value="ACETOLACTATE SYNTHASE SMALL SUBUNIT"/>
    <property type="match status" value="1"/>
</dbReference>
<dbReference type="GO" id="GO:0009097">
    <property type="term" value="P:isoleucine biosynthetic process"/>
    <property type="evidence" value="ECO:0007669"/>
    <property type="project" value="UniProtKB-UniRule"/>
</dbReference>
<evidence type="ECO:0000256" key="6">
    <source>
        <dbReference type="ARBA" id="ARBA00023304"/>
    </source>
</evidence>
<dbReference type="RefSeq" id="WP_084275806.1">
    <property type="nucleotide sequence ID" value="NZ_AP026671.1"/>
</dbReference>
<accession>A0A1W1WTD7</accession>
<dbReference type="UniPathway" id="UPA00047">
    <property type="reaction ID" value="UER00055"/>
</dbReference>
<sequence length="155" mass="17292">MSERRVISVIVLNEHGVLTRITGLFAARGYNIETLTVAPIPNSKYSRLTIVTSGSPRVIEQIIKQLHKLIPVYKVIEHSELVEKEMVMAKIPLEERLSDVEALCRAYNGNIVNIGQDSAIIMAADEPSRIANFISALKRFNPKEIVRSGVVAIER</sequence>
<evidence type="ECO:0000256" key="5">
    <source>
        <dbReference type="ARBA" id="ARBA00022605"/>
    </source>
</evidence>
<feature type="domain" description="ACT" evidence="9">
    <location>
        <begin position="6"/>
        <end position="80"/>
    </location>
</feature>
<evidence type="ECO:0000256" key="4">
    <source>
        <dbReference type="ARBA" id="ARBA00011744"/>
    </source>
</evidence>
<comment type="subunit">
    <text evidence="4 8">Dimer of large and small chains.</text>
</comment>
<comment type="pathway">
    <text evidence="2 8">Amino-acid biosynthesis; L-valine biosynthesis; L-valine from pyruvate: step 1/4.</text>
</comment>
<dbReference type="NCBIfam" id="TIGR00119">
    <property type="entry name" value="acolac_sm"/>
    <property type="match status" value="1"/>
</dbReference>
<dbReference type="GO" id="GO:0003984">
    <property type="term" value="F:acetolactate synthase activity"/>
    <property type="evidence" value="ECO:0007669"/>
    <property type="project" value="UniProtKB-UniRule"/>
</dbReference>
<dbReference type="Proteomes" id="UP000192602">
    <property type="component" value="Unassembled WGS sequence"/>
</dbReference>
<evidence type="ECO:0000259" key="9">
    <source>
        <dbReference type="PROSITE" id="PS51671"/>
    </source>
</evidence>
<dbReference type="PANTHER" id="PTHR30239:SF0">
    <property type="entry name" value="ACETOLACTATE SYNTHASE SMALL SUBUNIT 1, CHLOROPLASTIC"/>
    <property type="match status" value="1"/>
</dbReference>
<dbReference type="InterPro" id="IPR004789">
    <property type="entry name" value="Acetalactate_synth_ssu"/>
</dbReference>
<dbReference type="EMBL" id="FWWZ01000001">
    <property type="protein sequence ID" value="SMC09588.1"/>
    <property type="molecule type" value="Genomic_DNA"/>
</dbReference>
<name>A0A1W1WTD7_9BACT</name>
<evidence type="ECO:0000256" key="7">
    <source>
        <dbReference type="ARBA" id="ARBA00048670"/>
    </source>
</evidence>
<dbReference type="Pfam" id="PF10369">
    <property type="entry name" value="ALS_ss_C"/>
    <property type="match status" value="1"/>
</dbReference>
<dbReference type="STRING" id="1069081.SAMN05660197_1405"/>
<proteinExistence type="inferred from homology"/>
<evidence type="ECO:0000256" key="1">
    <source>
        <dbReference type="ARBA" id="ARBA00004974"/>
    </source>
</evidence>
<comment type="similarity">
    <text evidence="3 8">Belongs to the acetolactate synthase small subunit family.</text>
</comment>
<evidence type="ECO:0000256" key="8">
    <source>
        <dbReference type="RuleBase" id="RU368092"/>
    </source>
</evidence>
<dbReference type="EC" id="2.2.1.6" evidence="8"/>
<organism evidence="10 11">
    <name type="scientific">Nitratiruptor tergarcus DSM 16512</name>
    <dbReference type="NCBI Taxonomy" id="1069081"/>
    <lineage>
        <taxon>Bacteria</taxon>
        <taxon>Pseudomonadati</taxon>
        <taxon>Campylobacterota</taxon>
        <taxon>Epsilonproteobacteria</taxon>
        <taxon>Nautiliales</taxon>
        <taxon>Nitratiruptoraceae</taxon>
        <taxon>Nitratiruptor</taxon>
    </lineage>
</organism>
<dbReference type="FunFam" id="3.30.70.260:FF:000001">
    <property type="entry name" value="Acetolactate synthase, small subunit"/>
    <property type="match status" value="1"/>
</dbReference>
<reference evidence="11" key="1">
    <citation type="submission" date="2017-04" db="EMBL/GenBank/DDBJ databases">
        <authorList>
            <person name="Varghese N."/>
            <person name="Submissions S."/>
        </authorList>
    </citation>
    <scope>NUCLEOTIDE SEQUENCE [LARGE SCALE GENOMIC DNA]</scope>
    <source>
        <strain evidence="11">DSM 16512</strain>
    </source>
</reference>
<dbReference type="AlphaFoldDB" id="A0A1W1WTD7"/>
<keyword evidence="11" id="KW-1185">Reference proteome</keyword>
<dbReference type="OrthoDB" id="9787365at2"/>
<gene>
    <name evidence="10" type="ORF">SAMN05660197_1405</name>
</gene>
<keyword evidence="5 8" id="KW-0028">Amino-acid biosynthesis</keyword>
<comment type="catalytic activity">
    <reaction evidence="7 8">
        <text>2 pyruvate + H(+) = (2S)-2-acetolactate + CO2</text>
        <dbReference type="Rhea" id="RHEA:25249"/>
        <dbReference type="ChEBI" id="CHEBI:15361"/>
        <dbReference type="ChEBI" id="CHEBI:15378"/>
        <dbReference type="ChEBI" id="CHEBI:16526"/>
        <dbReference type="ChEBI" id="CHEBI:58476"/>
        <dbReference type="EC" id="2.2.1.6"/>
    </reaction>
</comment>
<dbReference type="InterPro" id="IPR054480">
    <property type="entry name" value="AHAS_small-like_ACT"/>
</dbReference>
<evidence type="ECO:0000256" key="2">
    <source>
        <dbReference type="ARBA" id="ARBA00005025"/>
    </source>
</evidence>
<protein>
    <recommendedName>
        <fullName evidence="8">Acetolactate synthase small subunit</fullName>
        <shortName evidence="8">AHAS</shortName>
        <shortName evidence="8">ALS</shortName>
        <ecNumber evidence="8">2.2.1.6</ecNumber>
    </recommendedName>
    <alternativeName>
        <fullName evidence="8">Acetohydroxy-acid synthase small subunit</fullName>
    </alternativeName>
</protein>
<dbReference type="UniPathway" id="UPA00049">
    <property type="reaction ID" value="UER00059"/>
</dbReference>
<dbReference type="GO" id="GO:1990610">
    <property type="term" value="F:acetolactate synthase regulator activity"/>
    <property type="evidence" value="ECO:0007669"/>
    <property type="project" value="UniProtKB-UniRule"/>
</dbReference>
<dbReference type="NCBIfam" id="NF008864">
    <property type="entry name" value="PRK11895.1"/>
    <property type="match status" value="1"/>
</dbReference>
<dbReference type="PROSITE" id="PS51671">
    <property type="entry name" value="ACT"/>
    <property type="match status" value="1"/>
</dbReference>
<keyword evidence="8" id="KW-0808">Transferase</keyword>
<evidence type="ECO:0000313" key="10">
    <source>
        <dbReference type="EMBL" id="SMC09588.1"/>
    </source>
</evidence>
<comment type="pathway">
    <text evidence="1 8">Amino-acid biosynthesis; L-isoleucine biosynthesis; L-isoleucine from 2-oxobutanoate: step 1/4.</text>
</comment>
<dbReference type="CDD" id="cd04878">
    <property type="entry name" value="ACT_AHAS"/>
    <property type="match status" value="1"/>
</dbReference>
<dbReference type="InterPro" id="IPR019455">
    <property type="entry name" value="Acetolactate_synth_ssu_C"/>
</dbReference>
<comment type="function">
    <text evidence="8">Catalyzes the conversion of 2 pyruvate molecules into acetolactate in the first common step of the biosynthetic pathway of the branched-amino acids such as leucine, isoleucine, and valine.</text>
</comment>
<keyword evidence="6 8" id="KW-0100">Branched-chain amino acid biosynthesis</keyword>
<dbReference type="InterPro" id="IPR045865">
    <property type="entry name" value="ACT-like_dom_sf"/>
</dbReference>
<dbReference type="Gene3D" id="3.30.70.260">
    <property type="match status" value="1"/>
</dbReference>
<dbReference type="InterPro" id="IPR002912">
    <property type="entry name" value="ACT_dom"/>
</dbReference>
<dbReference type="GO" id="GO:0005829">
    <property type="term" value="C:cytosol"/>
    <property type="evidence" value="ECO:0007669"/>
    <property type="project" value="TreeGrafter"/>
</dbReference>
<dbReference type="Pfam" id="PF22629">
    <property type="entry name" value="ACT_AHAS_ss"/>
    <property type="match status" value="1"/>
</dbReference>
<dbReference type="InterPro" id="IPR039557">
    <property type="entry name" value="AHAS_ACT"/>
</dbReference>
<dbReference type="InterPro" id="IPR027271">
    <property type="entry name" value="Acetolactate_synth/TF_NikR_C"/>
</dbReference>
<dbReference type="GO" id="GO:0009099">
    <property type="term" value="P:L-valine biosynthetic process"/>
    <property type="evidence" value="ECO:0007669"/>
    <property type="project" value="UniProtKB-UniRule"/>
</dbReference>
<evidence type="ECO:0000313" key="11">
    <source>
        <dbReference type="Proteomes" id="UP000192602"/>
    </source>
</evidence>
<evidence type="ECO:0000256" key="3">
    <source>
        <dbReference type="ARBA" id="ARBA00006341"/>
    </source>
</evidence>
<dbReference type="SUPFAM" id="SSF55021">
    <property type="entry name" value="ACT-like"/>
    <property type="match status" value="2"/>
</dbReference>